<reference evidence="2 3" key="1">
    <citation type="submission" date="2022-07" db="EMBL/GenBank/DDBJ databases">
        <title>Genome sequence of Terrisporobacter mayombei DSM6539.</title>
        <authorList>
            <person name="Boeer T."/>
            <person name="Bengelsdorf F.R."/>
            <person name="Daniel R."/>
            <person name="Poehlein A."/>
        </authorList>
    </citation>
    <scope>NUCLEOTIDE SEQUENCE [LARGE SCALE GENOMIC DNA]</scope>
    <source>
        <strain evidence="2 3">DSM 6539</strain>
    </source>
</reference>
<keyword evidence="1" id="KW-0802">TPR repeat</keyword>
<gene>
    <name evidence="2" type="ORF">TEMA_14340</name>
</gene>
<dbReference type="RefSeq" id="WP_228103289.1">
    <property type="nucleotide sequence ID" value="NZ_CP101637.1"/>
</dbReference>
<evidence type="ECO:0008006" key="4">
    <source>
        <dbReference type="Google" id="ProtNLM"/>
    </source>
</evidence>
<name>A0ABY9Q3D7_9FIRM</name>
<dbReference type="Proteomes" id="UP001235030">
    <property type="component" value="Chromosome"/>
</dbReference>
<accession>A0ABY9Q3D7</accession>
<dbReference type="InterPro" id="IPR011990">
    <property type="entry name" value="TPR-like_helical_dom_sf"/>
</dbReference>
<proteinExistence type="predicted"/>
<dbReference type="SUPFAM" id="SSF48452">
    <property type="entry name" value="TPR-like"/>
    <property type="match status" value="1"/>
</dbReference>
<dbReference type="EMBL" id="CP101637">
    <property type="protein sequence ID" value="WMT81102.1"/>
    <property type="molecule type" value="Genomic_DNA"/>
</dbReference>
<sequence length="257" mass="30516">MLIFELRESTNKSIEILEECYVKNKESFSDNSFSLWATCIAYFLIEEGCDKESENGGYDLLSQAVNRNSNYDKTYYAFGRINFERKNYKKACKLFHRAYELSPRKEYKYCEAVSHLINDNQREGISLLKSIYTYPFEYIIINEKIAFVLGTELAITGNLEEARKIACILLNTDYMFILGDYEHCVQLYDKSKLLEDAMWLNKYFYSLKQMNQVCKANKKLVEITQKIEKEINEELYSDDWESYEDYKEYITSEKKQT</sequence>
<keyword evidence="3" id="KW-1185">Reference proteome</keyword>
<dbReference type="InterPro" id="IPR019734">
    <property type="entry name" value="TPR_rpt"/>
</dbReference>
<evidence type="ECO:0000256" key="1">
    <source>
        <dbReference type="PROSITE-ProRule" id="PRU00339"/>
    </source>
</evidence>
<feature type="repeat" description="TPR" evidence="1">
    <location>
        <begin position="72"/>
        <end position="105"/>
    </location>
</feature>
<dbReference type="Gene3D" id="1.25.40.10">
    <property type="entry name" value="Tetratricopeptide repeat domain"/>
    <property type="match status" value="1"/>
</dbReference>
<dbReference type="PROSITE" id="PS50005">
    <property type="entry name" value="TPR"/>
    <property type="match status" value="1"/>
</dbReference>
<evidence type="ECO:0000313" key="2">
    <source>
        <dbReference type="EMBL" id="WMT81102.1"/>
    </source>
</evidence>
<evidence type="ECO:0000313" key="3">
    <source>
        <dbReference type="Proteomes" id="UP001235030"/>
    </source>
</evidence>
<organism evidence="2 3">
    <name type="scientific">Terrisporobacter mayombei</name>
    <dbReference type="NCBI Taxonomy" id="1541"/>
    <lineage>
        <taxon>Bacteria</taxon>
        <taxon>Bacillati</taxon>
        <taxon>Bacillota</taxon>
        <taxon>Clostridia</taxon>
        <taxon>Peptostreptococcales</taxon>
        <taxon>Peptostreptococcaceae</taxon>
        <taxon>Terrisporobacter</taxon>
    </lineage>
</organism>
<protein>
    <recommendedName>
        <fullName evidence="4">Tetratricopeptide repeat protein</fullName>
    </recommendedName>
</protein>